<feature type="compositionally biased region" description="Polar residues" evidence="1">
    <location>
        <begin position="91"/>
        <end position="102"/>
    </location>
</feature>
<dbReference type="OrthoDB" id="10017054at2759"/>
<keyword evidence="3" id="KW-1185">Reference proteome</keyword>
<feature type="compositionally biased region" description="Low complexity" evidence="1">
    <location>
        <begin position="46"/>
        <end position="55"/>
    </location>
</feature>
<feature type="compositionally biased region" description="Basic and acidic residues" evidence="1">
    <location>
        <begin position="58"/>
        <end position="71"/>
    </location>
</feature>
<feature type="region of interest" description="Disordered" evidence="1">
    <location>
        <begin position="42"/>
        <end position="71"/>
    </location>
</feature>
<feature type="region of interest" description="Disordered" evidence="1">
    <location>
        <begin position="91"/>
        <end position="110"/>
    </location>
</feature>
<evidence type="ECO:0000313" key="3">
    <source>
        <dbReference type="Proteomes" id="UP000478052"/>
    </source>
</evidence>
<comment type="caution">
    <text evidence="2">The sequence shown here is derived from an EMBL/GenBank/DDBJ whole genome shotgun (WGS) entry which is preliminary data.</text>
</comment>
<gene>
    <name evidence="2" type="ORF">FWK35_00032996</name>
</gene>
<reference evidence="2 3" key="1">
    <citation type="submission" date="2019-08" db="EMBL/GenBank/DDBJ databases">
        <title>Whole genome of Aphis craccivora.</title>
        <authorList>
            <person name="Voronova N.V."/>
            <person name="Shulinski R.S."/>
            <person name="Bandarenka Y.V."/>
            <person name="Zhorov D.G."/>
            <person name="Warner D."/>
        </authorList>
    </citation>
    <scope>NUCLEOTIDE SEQUENCE [LARGE SCALE GENOMIC DNA]</scope>
    <source>
        <strain evidence="2">180601</strain>
        <tissue evidence="2">Whole Body</tissue>
    </source>
</reference>
<accession>A0A6G0VT90</accession>
<dbReference type="EMBL" id="VUJU01012207">
    <property type="protein sequence ID" value="KAF0708356.1"/>
    <property type="molecule type" value="Genomic_DNA"/>
</dbReference>
<protein>
    <submittedName>
        <fullName evidence="2">Calponin-homology</fullName>
    </submittedName>
</protein>
<organism evidence="2 3">
    <name type="scientific">Aphis craccivora</name>
    <name type="common">Cowpea aphid</name>
    <dbReference type="NCBI Taxonomy" id="307492"/>
    <lineage>
        <taxon>Eukaryota</taxon>
        <taxon>Metazoa</taxon>
        <taxon>Ecdysozoa</taxon>
        <taxon>Arthropoda</taxon>
        <taxon>Hexapoda</taxon>
        <taxon>Insecta</taxon>
        <taxon>Pterygota</taxon>
        <taxon>Neoptera</taxon>
        <taxon>Paraneoptera</taxon>
        <taxon>Hemiptera</taxon>
        <taxon>Sternorrhyncha</taxon>
        <taxon>Aphidomorpha</taxon>
        <taxon>Aphidoidea</taxon>
        <taxon>Aphididae</taxon>
        <taxon>Aphidini</taxon>
        <taxon>Aphis</taxon>
        <taxon>Aphis</taxon>
    </lineage>
</organism>
<dbReference type="Proteomes" id="UP000478052">
    <property type="component" value="Unassembled WGS sequence"/>
</dbReference>
<proteinExistence type="predicted"/>
<dbReference type="AlphaFoldDB" id="A0A6G0VT90"/>
<evidence type="ECO:0000313" key="2">
    <source>
        <dbReference type="EMBL" id="KAF0708356.1"/>
    </source>
</evidence>
<sequence>MRIGAITKSRTRQVFFSKNYGVDPTDDNGRPLFGLRALRKNNANQSSVSENDSSSVRYEADSRDTRVSDQKKRSFGLKALQFENTYTVQESSSTVYQTTSEQKGGVNQLH</sequence>
<evidence type="ECO:0000256" key="1">
    <source>
        <dbReference type="SAM" id="MobiDB-lite"/>
    </source>
</evidence>
<name>A0A6G0VT90_APHCR</name>